<organism evidence="12 13">
    <name type="scientific">Candidatus Desulfobacillus denitrificans</name>
    <dbReference type="NCBI Taxonomy" id="2608985"/>
    <lineage>
        <taxon>Bacteria</taxon>
        <taxon>Pseudomonadati</taxon>
        <taxon>Pseudomonadota</taxon>
        <taxon>Betaproteobacteria</taxon>
        <taxon>Candidatus Desulfobacillus</taxon>
    </lineage>
</organism>
<dbReference type="GO" id="GO:0015031">
    <property type="term" value="P:protein transport"/>
    <property type="evidence" value="ECO:0007669"/>
    <property type="project" value="UniProtKB-KW"/>
</dbReference>
<gene>
    <name evidence="12" type="ORF">DSYM_28860</name>
</gene>
<protein>
    <submittedName>
        <fullName evidence="12">Energy transducer TonB</fullName>
    </submittedName>
</protein>
<dbReference type="Pfam" id="PF03544">
    <property type="entry name" value="TonB_C"/>
    <property type="match status" value="1"/>
</dbReference>
<feature type="region of interest" description="Disordered" evidence="10">
    <location>
        <begin position="125"/>
        <end position="147"/>
    </location>
</feature>
<feature type="domain" description="TonB C-terminal" evidence="11">
    <location>
        <begin position="207"/>
        <end position="267"/>
    </location>
</feature>
<dbReference type="SUPFAM" id="SSF74653">
    <property type="entry name" value="TolA/TonB C-terminal domain"/>
    <property type="match status" value="1"/>
</dbReference>
<keyword evidence="3" id="KW-0813">Transport</keyword>
<dbReference type="GO" id="GO:0055085">
    <property type="term" value="P:transmembrane transport"/>
    <property type="evidence" value="ECO:0007669"/>
    <property type="project" value="InterPro"/>
</dbReference>
<dbReference type="EMBL" id="AP021857">
    <property type="protein sequence ID" value="BBO22187.1"/>
    <property type="molecule type" value="Genomic_DNA"/>
</dbReference>
<sequence>MRLAWPGWLSRMEPSRRGFTLALIVSLAFHAVLLSIHFKLPDRLERVAKETLEVVLVNAKSARKPVNAQARAQANLDGGGNTDENRRAKTPLPASAQVQPGDSLLEAQRRVQELETQQQKLLTQAKGRKAIQAETKSSENQPEQASVRGADLAQSALAIARMEAQIERQIEEYNKRPRKKFIGTRTEEYAAAQYLEDWRQKVERIGNLNYPEAAKGRLYGNLLLYVEIKADGSLERVEVQRSSGHKVLDEAALRIVRMAAPFGNFSAELKRQTDIVAFARTWVFTRADLLRSE</sequence>
<dbReference type="NCBIfam" id="TIGR01352">
    <property type="entry name" value="tonB_Cterm"/>
    <property type="match status" value="1"/>
</dbReference>
<feature type="compositionally biased region" description="Polar residues" evidence="10">
    <location>
        <begin position="134"/>
        <end position="144"/>
    </location>
</feature>
<dbReference type="AlphaFoldDB" id="A0A809S0X4"/>
<keyword evidence="5" id="KW-0997">Cell inner membrane</keyword>
<evidence type="ECO:0000256" key="8">
    <source>
        <dbReference type="ARBA" id="ARBA00022989"/>
    </source>
</evidence>
<keyword evidence="9" id="KW-0472">Membrane</keyword>
<dbReference type="KEGG" id="ddz:DSYM_28860"/>
<dbReference type="PANTHER" id="PTHR33446">
    <property type="entry name" value="PROTEIN TONB-RELATED"/>
    <property type="match status" value="1"/>
</dbReference>
<dbReference type="Gene3D" id="3.30.1150.10">
    <property type="match status" value="1"/>
</dbReference>
<evidence type="ECO:0000259" key="11">
    <source>
        <dbReference type="Pfam" id="PF03544"/>
    </source>
</evidence>
<accession>A0A809S0X4</accession>
<keyword evidence="7" id="KW-0653">Protein transport</keyword>
<keyword evidence="4" id="KW-1003">Cell membrane</keyword>
<name>A0A809S0X4_9PROT</name>
<dbReference type="GO" id="GO:0098797">
    <property type="term" value="C:plasma membrane protein complex"/>
    <property type="evidence" value="ECO:0007669"/>
    <property type="project" value="TreeGrafter"/>
</dbReference>
<evidence type="ECO:0000313" key="12">
    <source>
        <dbReference type="EMBL" id="BBO22187.1"/>
    </source>
</evidence>
<dbReference type="GO" id="GO:0031992">
    <property type="term" value="F:energy transducer activity"/>
    <property type="evidence" value="ECO:0007669"/>
    <property type="project" value="TreeGrafter"/>
</dbReference>
<dbReference type="InterPro" id="IPR006260">
    <property type="entry name" value="TonB/TolA_C"/>
</dbReference>
<proteinExistence type="inferred from homology"/>
<evidence type="ECO:0000256" key="9">
    <source>
        <dbReference type="ARBA" id="ARBA00023136"/>
    </source>
</evidence>
<evidence type="ECO:0000256" key="5">
    <source>
        <dbReference type="ARBA" id="ARBA00022519"/>
    </source>
</evidence>
<evidence type="ECO:0000256" key="4">
    <source>
        <dbReference type="ARBA" id="ARBA00022475"/>
    </source>
</evidence>
<keyword evidence="8" id="KW-1133">Transmembrane helix</keyword>
<evidence type="ECO:0000256" key="3">
    <source>
        <dbReference type="ARBA" id="ARBA00022448"/>
    </source>
</evidence>
<evidence type="ECO:0000313" key="13">
    <source>
        <dbReference type="Proteomes" id="UP000662914"/>
    </source>
</evidence>
<comment type="similarity">
    <text evidence="2">Belongs to the TonB family.</text>
</comment>
<feature type="region of interest" description="Disordered" evidence="10">
    <location>
        <begin position="66"/>
        <end position="101"/>
    </location>
</feature>
<dbReference type="PANTHER" id="PTHR33446:SF11">
    <property type="entry name" value="TONB3"/>
    <property type="match status" value="1"/>
</dbReference>
<dbReference type="Proteomes" id="UP000662914">
    <property type="component" value="Chromosome"/>
</dbReference>
<dbReference type="InterPro" id="IPR037682">
    <property type="entry name" value="TonB_C"/>
</dbReference>
<dbReference type="InterPro" id="IPR051045">
    <property type="entry name" value="TonB-dependent_transducer"/>
</dbReference>
<reference evidence="12" key="1">
    <citation type="journal article" name="DNA Res.">
        <title>The physiological potential of anammox bacteria as revealed by their core genome structure.</title>
        <authorList>
            <person name="Okubo T."/>
            <person name="Toyoda A."/>
            <person name="Fukuhara K."/>
            <person name="Uchiyama I."/>
            <person name="Harigaya Y."/>
            <person name="Kuroiwa M."/>
            <person name="Suzuki T."/>
            <person name="Murakami Y."/>
            <person name="Suwa Y."/>
            <person name="Takami H."/>
        </authorList>
    </citation>
    <scope>NUCLEOTIDE SEQUENCE</scope>
    <source>
        <strain evidence="12">317325-3</strain>
    </source>
</reference>
<evidence type="ECO:0000256" key="6">
    <source>
        <dbReference type="ARBA" id="ARBA00022692"/>
    </source>
</evidence>
<comment type="subcellular location">
    <subcellularLocation>
        <location evidence="1">Cell inner membrane</location>
        <topology evidence="1">Single-pass membrane protein</topology>
        <orientation evidence="1">Periplasmic side</orientation>
    </subcellularLocation>
</comment>
<evidence type="ECO:0000256" key="7">
    <source>
        <dbReference type="ARBA" id="ARBA00022927"/>
    </source>
</evidence>
<evidence type="ECO:0000256" key="2">
    <source>
        <dbReference type="ARBA" id="ARBA00006555"/>
    </source>
</evidence>
<evidence type="ECO:0000256" key="1">
    <source>
        <dbReference type="ARBA" id="ARBA00004383"/>
    </source>
</evidence>
<keyword evidence="6" id="KW-0812">Transmembrane</keyword>
<evidence type="ECO:0000256" key="10">
    <source>
        <dbReference type="SAM" id="MobiDB-lite"/>
    </source>
</evidence>